<gene>
    <name evidence="4" type="ORF">BEWA_014870</name>
</gene>
<dbReference type="eggNOG" id="KOG1575">
    <property type="taxonomic scope" value="Eukaryota"/>
</dbReference>
<evidence type="ECO:0000256" key="2">
    <source>
        <dbReference type="SAM" id="SignalP"/>
    </source>
</evidence>
<dbReference type="SUPFAM" id="SSF51430">
    <property type="entry name" value="NAD(P)-linked oxidoreductase"/>
    <property type="match status" value="1"/>
</dbReference>
<dbReference type="Pfam" id="PF00248">
    <property type="entry name" value="Aldo_ket_red"/>
    <property type="match status" value="1"/>
</dbReference>
<name>L1LCN9_THEEQ</name>
<dbReference type="InterPro" id="IPR050523">
    <property type="entry name" value="AKR_Detox_Biosynth"/>
</dbReference>
<dbReference type="EMBL" id="ACOU01000004">
    <property type="protein sequence ID" value="EKX72928.1"/>
    <property type="molecule type" value="Genomic_DNA"/>
</dbReference>
<comment type="caution">
    <text evidence="4">The sequence shown here is derived from an EMBL/GenBank/DDBJ whole genome shotgun (WGS) entry which is preliminary data.</text>
</comment>
<evidence type="ECO:0000313" key="4">
    <source>
        <dbReference type="EMBL" id="EKX72928.1"/>
    </source>
</evidence>
<dbReference type="InterPro" id="IPR023210">
    <property type="entry name" value="NADP_OxRdtase_dom"/>
</dbReference>
<dbReference type="OrthoDB" id="2310150at2759"/>
<dbReference type="GO" id="GO:0016491">
    <property type="term" value="F:oxidoreductase activity"/>
    <property type="evidence" value="ECO:0007669"/>
    <property type="project" value="UniProtKB-KW"/>
</dbReference>
<dbReference type="STRING" id="1537102.L1LCN9"/>
<protein>
    <recommendedName>
        <fullName evidence="3">NADP-dependent oxidoreductase domain-containing protein</fullName>
    </recommendedName>
</protein>
<dbReference type="VEuPathDB" id="PiroplasmaDB:BEWA_014870"/>
<evidence type="ECO:0000256" key="1">
    <source>
        <dbReference type="ARBA" id="ARBA00023002"/>
    </source>
</evidence>
<evidence type="ECO:0000313" key="5">
    <source>
        <dbReference type="Proteomes" id="UP000031512"/>
    </source>
</evidence>
<dbReference type="KEGG" id="beq:BEWA_014870"/>
<dbReference type="PANTHER" id="PTHR43364">
    <property type="entry name" value="NADH-SPECIFIC METHYLGLYOXAL REDUCTASE-RELATED"/>
    <property type="match status" value="1"/>
</dbReference>
<sequence>MCNVRRYFQALILFPFFLPRFLAYKRVDPKYPHITRYKQYILAKKPTWGPPIDKPVDDESVKEFFDHVFSNPIYETSVTLDRTKTPSYVKNNNTLKGLGNKSYDKILEDIRQDVDERLSQESQDSDDEISQKDSLNDSYKINLIRQIKRGILQGNLRPISSKKNVQHERLYKSKHFTNGMHYRKLGETDFVVSELCLGTSMFDNPELIDSDHAIEIMEHAYKRYGINYFDTCEYDPYPYEPRSYLEGHHKTLNTFLKGINRQNIIISGRISSSNLGKPKTSGRFLSWVRDDILAPPNLKTIEGAVDKLLESLGTDYLDILSFVYPYRYVPLSHLGEDTYCWSKDVPRKTDKDDYYTKEWLNAQIEALNILVSKGKIRSVGLSNDTIWGMYEMKYHSDRKFKLAGTQQLYNLLHRNEVESSGMNEASLKEHLNCPIIAYGILAGGILTGKYLNPERVNPMGADKGPEIEDFGDIFSKYRSAFPEDYGHLDFGPSNARCNIFPDTFHTHRTVWCQHATAEYLKLARTHGMTLSQLSMSWVYSRPFIGFTIIGPRTIGQLHESMATLSYPVTKELEDDIHEIFLRYRAPTMGGPQILTHLDEFEVPISQNDHVRYGSIPIWSGGSHWNMEHIPSLDKLKMIKCHKDQYHDIKMMFGLFDKPNDSAWPNFRCWVERLNEGLPGEYFAVKESHLLGWNTMKFSEFVILNKTPEEFEKEDTTSFHFYWKNGKVYVGPTTKAIYNFYKDKDAVMNVMKQREREFWPAIDTNEPPEDLMIWSSVDIDLVYKRLMEMHGINALDEKQLEKILNETTIDQCKLLPEEKLCEKFAYLKKHLKS</sequence>
<proteinExistence type="predicted"/>
<keyword evidence="5" id="KW-1185">Reference proteome</keyword>
<dbReference type="GeneID" id="15804563"/>
<keyword evidence="2" id="KW-0732">Signal</keyword>
<feature type="signal peptide" evidence="2">
    <location>
        <begin position="1"/>
        <end position="23"/>
    </location>
</feature>
<accession>L1LCN9</accession>
<dbReference type="Proteomes" id="UP000031512">
    <property type="component" value="Unassembled WGS sequence"/>
</dbReference>
<dbReference type="Gene3D" id="3.20.20.100">
    <property type="entry name" value="NADP-dependent oxidoreductase domain"/>
    <property type="match status" value="1"/>
</dbReference>
<dbReference type="PANTHER" id="PTHR43364:SF4">
    <property type="entry name" value="NAD(P)-LINKED OXIDOREDUCTASE SUPERFAMILY PROTEIN"/>
    <property type="match status" value="1"/>
</dbReference>
<keyword evidence="1" id="KW-0560">Oxidoreductase</keyword>
<evidence type="ECO:0000259" key="3">
    <source>
        <dbReference type="Pfam" id="PF00248"/>
    </source>
</evidence>
<dbReference type="AlphaFoldDB" id="L1LCN9"/>
<feature type="chain" id="PRO_5003953093" description="NADP-dependent oxidoreductase domain-containing protein" evidence="2">
    <location>
        <begin position="24"/>
        <end position="832"/>
    </location>
</feature>
<dbReference type="RefSeq" id="XP_004832380.1">
    <property type="nucleotide sequence ID" value="XM_004832323.1"/>
</dbReference>
<reference evidence="4 5" key="1">
    <citation type="journal article" date="2012" name="BMC Genomics">
        <title>Comparative genomic analysis and phylogenetic position of Theileria equi.</title>
        <authorList>
            <person name="Kappmeyer L.S."/>
            <person name="Thiagarajan M."/>
            <person name="Herndon D.R."/>
            <person name="Ramsay J.D."/>
            <person name="Caler E."/>
            <person name="Djikeng A."/>
            <person name="Gillespie J.J."/>
            <person name="Lau A.O."/>
            <person name="Roalson E.H."/>
            <person name="Silva J.C."/>
            <person name="Silva M.G."/>
            <person name="Suarez C.E."/>
            <person name="Ueti M.W."/>
            <person name="Nene V.M."/>
            <person name="Mealey R.H."/>
            <person name="Knowles D.P."/>
            <person name="Brayton K.A."/>
        </authorList>
    </citation>
    <scope>NUCLEOTIDE SEQUENCE [LARGE SCALE GENOMIC DNA]</scope>
    <source>
        <strain evidence="4 5">WA</strain>
    </source>
</reference>
<feature type="domain" description="NADP-dependent oxidoreductase" evidence="3">
    <location>
        <begin position="194"/>
        <end position="576"/>
    </location>
</feature>
<dbReference type="InterPro" id="IPR036812">
    <property type="entry name" value="NAD(P)_OxRdtase_dom_sf"/>
</dbReference>
<organism evidence="4 5">
    <name type="scientific">Theileria equi strain WA</name>
    <dbReference type="NCBI Taxonomy" id="1537102"/>
    <lineage>
        <taxon>Eukaryota</taxon>
        <taxon>Sar</taxon>
        <taxon>Alveolata</taxon>
        <taxon>Apicomplexa</taxon>
        <taxon>Aconoidasida</taxon>
        <taxon>Piroplasmida</taxon>
        <taxon>Theileriidae</taxon>
        <taxon>Theileria</taxon>
    </lineage>
</organism>